<feature type="transmembrane region" description="Helical" evidence="1">
    <location>
        <begin position="98"/>
        <end position="119"/>
    </location>
</feature>
<dbReference type="InterPro" id="IPR036388">
    <property type="entry name" value="WH-like_DNA-bd_sf"/>
</dbReference>
<dbReference type="Proteomes" id="UP000724058">
    <property type="component" value="Unassembled WGS sequence"/>
</dbReference>
<keyword evidence="1" id="KW-1133">Transmembrane helix</keyword>
<comment type="caution">
    <text evidence="3">The sequence shown here is derived from an EMBL/GenBank/DDBJ whole genome shotgun (WGS) entry which is preliminary data.</text>
</comment>
<keyword evidence="1" id="KW-0812">Transmembrane</keyword>
<proteinExistence type="predicted"/>
<dbReference type="AlphaFoldDB" id="A0AAP7ANA2"/>
<sequence>MRPSQYHYIKCAVTRTAYNRKMQKKRAKKRKKELRKKNRQNRIYTFQKKLENTSVTYKPPGFKITMFALAEFFFGILTLFQIISFFVKWKKYVKVNGIIGTIILFILNIVIWGGLTYLFSYLIKADKKKGTDDLQFDDSTYHLTKEKSLTDRANAVLEHEYKILVEDLNKLDVERTNVSVEEIKKDIEIPSEQINKMKKQNDVQKTITPKKHFEFKYAVVENPDPYLKEASELFIKNGKASVGMLQRTFKIGFYRADRILKQLEKMEIVGSEYGTHPREVLASPEDIDVAFSNITFRTVPQEEKVKREENEHIKNFSDAFAALCVANCELDKEQNYTDDVTGGNVKYNEKRFDNLTNDSVISQIVSDEKIKEVSDKILHVYSEIGLMVMIDGVLCTNQYVVLKIKPMYGTRINGIISFQNTIESTIGMKSLMNVMYKKGYIGILLPIHQFIKKKEDKNSITDE</sequence>
<dbReference type="InterPro" id="IPR036390">
    <property type="entry name" value="WH_DNA-bd_sf"/>
</dbReference>
<dbReference type="EMBL" id="JAAIOD010000001">
    <property type="protein sequence ID" value="NSE56787.1"/>
    <property type="molecule type" value="Genomic_DNA"/>
</dbReference>
<accession>A0AAP7ANA2</accession>
<evidence type="ECO:0000259" key="2">
    <source>
        <dbReference type="SMART" id="SM00843"/>
    </source>
</evidence>
<feature type="domain" description="FtsK gamma" evidence="2">
    <location>
        <begin position="220"/>
        <end position="285"/>
    </location>
</feature>
<name>A0AAP7ANA2_9FIRM</name>
<dbReference type="InterPro" id="IPR050206">
    <property type="entry name" value="FtsK/SpoIIIE/SftA"/>
</dbReference>
<reference evidence="3" key="2">
    <citation type="submission" date="2020-02" db="EMBL/GenBank/DDBJ databases">
        <authorList>
            <person name="Littmann E."/>
            <person name="Sorbara M."/>
        </authorList>
    </citation>
    <scope>NUCLEOTIDE SEQUENCE</scope>
    <source>
        <strain evidence="3">MSK.10.16</strain>
    </source>
</reference>
<dbReference type="PANTHER" id="PTHR22683:SF41">
    <property type="entry name" value="DNA TRANSLOCASE FTSK"/>
    <property type="match status" value="1"/>
</dbReference>
<organism evidence="3 4">
    <name type="scientific">Dorea longicatena</name>
    <dbReference type="NCBI Taxonomy" id="88431"/>
    <lineage>
        <taxon>Bacteria</taxon>
        <taxon>Bacillati</taxon>
        <taxon>Bacillota</taxon>
        <taxon>Clostridia</taxon>
        <taxon>Lachnospirales</taxon>
        <taxon>Lachnospiraceae</taxon>
        <taxon>Dorea</taxon>
    </lineage>
</organism>
<evidence type="ECO:0000256" key="1">
    <source>
        <dbReference type="SAM" id="Phobius"/>
    </source>
</evidence>
<gene>
    <name evidence="3" type="ORF">G4332_01370</name>
</gene>
<evidence type="ECO:0000313" key="4">
    <source>
        <dbReference type="Proteomes" id="UP000724058"/>
    </source>
</evidence>
<dbReference type="PANTHER" id="PTHR22683">
    <property type="entry name" value="SPORULATION PROTEIN RELATED"/>
    <property type="match status" value="1"/>
</dbReference>
<reference evidence="3" key="1">
    <citation type="journal article" date="2020" name="Cell Host Microbe">
        <title>Functional and Genomic Variation between Human-Derived Isolates of Lachnospiraceae Reveals Inter- and Intra-Species Diversity.</title>
        <authorList>
            <person name="Sorbara M.T."/>
            <person name="Littmann E.R."/>
            <person name="Fontana E."/>
            <person name="Moody T.U."/>
            <person name="Kohout C.E."/>
            <person name="Gjonbalaj M."/>
            <person name="Eaton V."/>
            <person name="Seok R."/>
            <person name="Leiner I.M."/>
            <person name="Pamer E.G."/>
        </authorList>
    </citation>
    <scope>NUCLEOTIDE SEQUENCE</scope>
    <source>
        <strain evidence="3">MSK.10.16</strain>
    </source>
</reference>
<dbReference type="SMART" id="SM00843">
    <property type="entry name" value="Ftsk_gamma"/>
    <property type="match status" value="1"/>
</dbReference>
<protein>
    <recommendedName>
        <fullName evidence="2">FtsK gamma domain-containing protein</fullName>
    </recommendedName>
</protein>
<dbReference type="Pfam" id="PF09397">
    <property type="entry name" value="FtsK_gamma"/>
    <property type="match status" value="1"/>
</dbReference>
<dbReference type="InterPro" id="IPR018541">
    <property type="entry name" value="Ftsk_gamma"/>
</dbReference>
<feature type="transmembrane region" description="Helical" evidence="1">
    <location>
        <begin position="64"/>
        <end position="86"/>
    </location>
</feature>
<evidence type="ECO:0000313" key="3">
    <source>
        <dbReference type="EMBL" id="NSE56787.1"/>
    </source>
</evidence>
<dbReference type="SUPFAM" id="SSF46785">
    <property type="entry name" value="Winged helix' DNA-binding domain"/>
    <property type="match status" value="1"/>
</dbReference>
<keyword evidence="1" id="KW-0472">Membrane</keyword>
<dbReference type="Gene3D" id="1.10.10.10">
    <property type="entry name" value="Winged helix-like DNA-binding domain superfamily/Winged helix DNA-binding domain"/>
    <property type="match status" value="1"/>
</dbReference>
<dbReference type="RefSeq" id="WP_173792830.1">
    <property type="nucleotide sequence ID" value="NZ_JAAIOC010000001.1"/>
</dbReference>